<evidence type="ECO:0000256" key="6">
    <source>
        <dbReference type="ARBA" id="ARBA00022777"/>
    </source>
</evidence>
<dbReference type="GO" id="GO:0016020">
    <property type="term" value="C:membrane"/>
    <property type="evidence" value="ECO:0007669"/>
    <property type="project" value="InterPro"/>
</dbReference>
<keyword evidence="9" id="KW-1133">Transmembrane helix</keyword>
<evidence type="ECO:0000313" key="12">
    <source>
        <dbReference type="Proteomes" id="UP000256977"/>
    </source>
</evidence>
<dbReference type="CDD" id="cd16917">
    <property type="entry name" value="HATPase_UhpB-NarQ-NarX-like"/>
    <property type="match status" value="1"/>
</dbReference>
<evidence type="ECO:0000256" key="8">
    <source>
        <dbReference type="ARBA" id="ARBA00023012"/>
    </source>
</evidence>
<dbReference type="PANTHER" id="PTHR24421:SF10">
    <property type="entry name" value="NITRATE_NITRITE SENSOR PROTEIN NARQ"/>
    <property type="match status" value="1"/>
</dbReference>
<dbReference type="RefSeq" id="WP_116061984.1">
    <property type="nucleotide sequence ID" value="NZ_QRDZ01000014.1"/>
</dbReference>
<evidence type="ECO:0000256" key="5">
    <source>
        <dbReference type="ARBA" id="ARBA00022741"/>
    </source>
</evidence>
<dbReference type="Gene3D" id="1.20.5.1930">
    <property type="match status" value="1"/>
</dbReference>
<name>A0A3D9JNS1_9BACL</name>
<dbReference type="Gene3D" id="3.30.565.10">
    <property type="entry name" value="Histidine kinase-like ATPase, C-terminal domain"/>
    <property type="match status" value="1"/>
</dbReference>
<dbReference type="EC" id="2.7.13.3" evidence="2"/>
<dbReference type="SUPFAM" id="SSF55874">
    <property type="entry name" value="ATPase domain of HSP90 chaperone/DNA topoisomerase II/histidine kinase"/>
    <property type="match status" value="1"/>
</dbReference>
<evidence type="ECO:0000256" key="2">
    <source>
        <dbReference type="ARBA" id="ARBA00012438"/>
    </source>
</evidence>
<organism evidence="11 12">
    <name type="scientific">Cohnella phaseoli</name>
    <dbReference type="NCBI Taxonomy" id="456490"/>
    <lineage>
        <taxon>Bacteria</taxon>
        <taxon>Bacillati</taxon>
        <taxon>Bacillota</taxon>
        <taxon>Bacilli</taxon>
        <taxon>Bacillales</taxon>
        <taxon>Paenibacillaceae</taxon>
        <taxon>Cohnella</taxon>
    </lineage>
</organism>
<evidence type="ECO:0000259" key="10">
    <source>
        <dbReference type="Pfam" id="PF07730"/>
    </source>
</evidence>
<evidence type="ECO:0000256" key="4">
    <source>
        <dbReference type="ARBA" id="ARBA00022679"/>
    </source>
</evidence>
<keyword evidence="5" id="KW-0547">Nucleotide-binding</keyword>
<keyword evidence="4" id="KW-0808">Transferase</keyword>
<keyword evidence="3" id="KW-0597">Phosphoprotein</keyword>
<dbReference type="Pfam" id="PF07730">
    <property type="entry name" value="HisKA_3"/>
    <property type="match status" value="1"/>
</dbReference>
<sequence>MVSYESGFKWTESIKRWSLSRAAGGRTAWTVQNALPQSGLQPPDRRRLVWLAIACMAYPFGESQPFIGLLFVSCSLVGILAIRLYQVRQEAGRIAAELHVKNEELTRLQRNAERLAELSVQEERGRIAHEIHDVVGHTLTAAIVQLEVTKKIAEQQGCVPPEKLELLNGLVRKGLDDIRRAVKLMRSDEATKSQTLEEALRELIQSTEETMEIAIETDISLSPRPELGRLTEQALYHALQEGLTNGIRHGKCARASFSLRASNGMLKFLLVSDGEPFGSAAPGFGLSSMIKRVKLLGGGVSIRSSVDADGKPLGCELEIEMPLAA</sequence>
<keyword evidence="6 11" id="KW-0418">Kinase</keyword>
<feature type="transmembrane region" description="Helical" evidence="9">
    <location>
        <begin position="66"/>
        <end position="85"/>
    </location>
</feature>
<dbReference type="InterPro" id="IPR050482">
    <property type="entry name" value="Sensor_HK_TwoCompSys"/>
</dbReference>
<reference evidence="11 12" key="1">
    <citation type="submission" date="2018-07" db="EMBL/GenBank/DDBJ databases">
        <title>Genomic Encyclopedia of Type Strains, Phase III (KMG-III): the genomes of soil and plant-associated and newly described type strains.</title>
        <authorList>
            <person name="Whitman W."/>
        </authorList>
    </citation>
    <scope>NUCLEOTIDE SEQUENCE [LARGE SCALE GENOMIC DNA]</scope>
    <source>
        <strain evidence="11 12">CECT 7287</strain>
    </source>
</reference>
<evidence type="ECO:0000256" key="3">
    <source>
        <dbReference type="ARBA" id="ARBA00022553"/>
    </source>
</evidence>
<evidence type="ECO:0000256" key="1">
    <source>
        <dbReference type="ARBA" id="ARBA00000085"/>
    </source>
</evidence>
<dbReference type="InterPro" id="IPR036890">
    <property type="entry name" value="HATPase_C_sf"/>
</dbReference>
<dbReference type="Proteomes" id="UP000256977">
    <property type="component" value="Unassembled WGS sequence"/>
</dbReference>
<dbReference type="PANTHER" id="PTHR24421">
    <property type="entry name" value="NITRATE/NITRITE SENSOR PROTEIN NARX-RELATED"/>
    <property type="match status" value="1"/>
</dbReference>
<dbReference type="GO" id="GO:0005524">
    <property type="term" value="F:ATP binding"/>
    <property type="evidence" value="ECO:0007669"/>
    <property type="project" value="UniProtKB-KW"/>
</dbReference>
<dbReference type="GO" id="GO:0046983">
    <property type="term" value="F:protein dimerization activity"/>
    <property type="evidence" value="ECO:0007669"/>
    <property type="project" value="InterPro"/>
</dbReference>
<dbReference type="GO" id="GO:0000155">
    <property type="term" value="F:phosphorelay sensor kinase activity"/>
    <property type="evidence" value="ECO:0007669"/>
    <property type="project" value="InterPro"/>
</dbReference>
<keyword evidence="7" id="KW-0067">ATP-binding</keyword>
<gene>
    <name evidence="11" type="ORF">DFP98_11419</name>
</gene>
<evidence type="ECO:0000256" key="7">
    <source>
        <dbReference type="ARBA" id="ARBA00022840"/>
    </source>
</evidence>
<dbReference type="OrthoDB" id="9781904at2"/>
<dbReference type="InterPro" id="IPR011712">
    <property type="entry name" value="Sig_transdc_His_kin_sub3_dim/P"/>
</dbReference>
<keyword evidence="9" id="KW-0472">Membrane</keyword>
<keyword evidence="9" id="KW-0812">Transmembrane</keyword>
<comment type="catalytic activity">
    <reaction evidence="1">
        <text>ATP + protein L-histidine = ADP + protein N-phospho-L-histidine.</text>
        <dbReference type="EC" id="2.7.13.3"/>
    </reaction>
</comment>
<comment type="caution">
    <text evidence="11">The sequence shown here is derived from an EMBL/GenBank/DDBJ whole genome shotgun (WGS) entry which is preliminary data.</text>
</comment>
<evidence type="ECO:0000313" key="11">
    <source>
        <dbReference type="EMBL" id="RED75664.1"/>
    </source>
</evidence>
<accession>A0A3D9JNS1</accession>
<keyword evidence="12" id="KW-1185">Reference proteome</keyword>
<keyword evidence="8" id="KW-0902">Two-component regulatory system</keyword>
<proteinExistence type="predicted"/>
<evidence type="ECO:0000256" key="9">
    <source>
        <dbReference type="SAM" id="Phobius"/>
    </source>
</evidence>
<dbReference type="EMBL" id="QRDZ01000014">
    <property type="protein sequence ID" value="RED75664.1"/>
    <property type="molecule type" value="Genomic_DNA"/>
</dbReference>
<protein>
    <recommendedName>
        <fullName evidence="2">histidine kinase</fullName>
        <ecNumber evidence="2">2.7.13.3</ecNumber>
    </recommendedName>
</protein>
<feature type="domain" description="Signal transduction histidine kinase subgroup 3 dimerisation and phosphoacceptor" evidence="10">
    <location>
        <begin position="123"/>
        <end position="188"/>
    </location>
</feature>
<dbReference type="AlphaFoldDB" id="A0A3D9JNS1"/>